<dbReference type="EnsemblPlants" id="OGLUM02G08480.1">
    <property type="protein sequence ID" value="OGLUM02G08480.1"/>
    <property type="gene ID" value="OGLUM02G08480"/>
</dbReference>
<dbReference type="Proteomes" id="UP000026961">
    <property type="component" value="Chromosome 2"/>
</dbReference>
<reference evidence="1" key="1">
    <citation type="submission" date="2015-04" db="UniProtKB">
        <authorList>
            <consortium name="EnsemblPlants"/>
        </authorList>
    </citation>
    <scope>IDENTIFICATION</scope>
</reference>
<accession>A0A0D9YP62</accession>
<evidence type="ECO:0000313" key="2">
    <source>
        <dbReference type="Proteomes" id="UP000026961"/>
    </source>
</evidence>
<keyword evidence="2" id="KW-1185">Reference proteome</keyword>
<sequence length="124" mass="13844">MGDGDAGRLRFPWPGVVFRGMLPTKLLAARERRTREERLPSVGAIAVTGGIEPAKLLRLRDELFAKNSGILPLIASKINIYKRRATAQQWWYVTCEGVVGEIQSFQLTKRPKSSGYTAFKLVVV</sequence>
<reference evidence="1" key="2">
    <citation type="submission" date="2018-05" db="EMBL/GenBank/DDBJ databases">
        <title>OgluRS3 (Oryza glumaepatula Reference Sequence Version 3).</title>
        <authorList>
            <person name="Zhang J."/>
            <person name="Kudrna D."/>
            <person name="Lee S."/>
            <person name="Talag J."/>
            <person name="Welchert J."/>
            <person name="Wing R.A."/>
        </authorList>
    </citation>
    <scope>NUCLEOTIDE SEQUENCE [LARGE SCALE GENOMIC DNA]</scope>
</reference>
<proteinExistence type="predicted"/>
<dbReference type="HOGENOM" id="CLU_163629_0_0_1"/>
<protein>
    <submittedName>
        <fullName evidence="1">Uncharacterized protein</fullName>
    </submittedName>
</protein>
<dbReference type="Gramene" id="OGLUM02G08480.1">
    <property type="protein sequence ID" value="OGLUM02G08480.1"/>
    <property type="gene ID" value="OGLUM02G08480"/>
</dbReference>
<organism evidence="1">
    <name type="scientific">Oryza glumipatula</name>
    <dbReference type="NCBI Taxonomy" id="40148"/>
    <lineage>
        <taxon>Eukaryota</taxon>
        <taxon>Viridiplantae</taxon>
        <taxon>Streptophyta</taxon>
        <taxon>Embryophyta</taxon>
        <taxon>Tracheophyta</taxon>
        <taxon>Spermatophyta</taxon>
        <taxon>Magnoliopsida</taxon>
        <taxon>Liliopsida</taxon>
        <taxon>Poales</taxon>
        <taxon>Poaceae</taxon>
        <taxon>BOP clade</taxon>
        <taxon>Oryzoideae</taxon>
        <taxon>Oryzeae</taxon>
        <taxon>Oryzinae</taxon>
        <taxon>Oryza</taxon>
    </lineage>
</organism>
<evidence type="ECO:0000313" key="1">
    <source>
        <dbReference type="EnsemblPlants" id="OGLUM02G08480.1"/>
    </source>
</evidence>
<name>A0A0D9YP62_9ORYZ</name>
<dbReference type="AlphaFoldDB" id="A0A0D9YP62"/>